<dbReference type="PANTHER" id="PTHR33376">
    <property type="match status" value="1"/>
</dbReference>
<reference evidence="6" key="1">
    <citation type="submission" date="2019-01" db="EMBL/GenBank/DDBJ databases">
        <title>Gri0909 isolated from a small marine red alga.</title>
        <authorList>
            <person name="Kim J."/>
            <person name="Jeong S.E."/>
            <person name="Jeon C.O."/>
        </authorList>
    </citation>
    <scope>NUCLEOTIDE SEQUENCE [LARGE SCALE GENOMIC DNA]</scope>
    <source>
        <strain evidence="6">Gri0909</strain>
    </source>
</reference>
<evidence type="ECO:0000256" key="1">
    <source>
        <dbReference type="ARBA" id="ARBA00009023"/>
    </source>
</evidence>
<proteinExistence type="inferred from homology"/>
<dbReference type="NCBIfam" id="NF037995">
    <property type="entry name" value="TRAP_S1"/>
    <property type="match status" value="1"/>
</dbReference>
<dbReference type="InterPro" id="IPR038404">
    <property type="entry name" value="TRAP_DctP_sf"/>
</dbReference>
<evidence type="ECO:0000313" key="6">
    <source>
        <dbReference type="Proteomes" id="UP000287447"/>
    </source>
</evidence>
<evidence type="ECO:0000256" key="2">
    <source>
        <dbReference type="ARBA" id="ARBA00022448"/>
    </source>
</evidence>
<dbReference type="InterPro" id="IPR018389">
    <property type="entry name" value="DctP_fam"/>
</dbReference>
<evidence type="ECO:0000256" key="4">
    <source>
        <dbReference type="SAM" id="SignalP"/>
    </source>
</evidence>
<name>A0A437QHJ3_9PROT</name>
<accession>A0A437QHJ3</accession>
<keyword evidence="6" id="KW-1185">Reference proteome</keyword>
<dbReference type="EMBL" id="SADE01000004">
    <property type="protein sequence ID" value="RVU34021.1"/>
    <property type="molecule type" value="Genomic_DNA"/>
</dbReference>
<evidence type="ECO:0000256" key="3">
    <source>
        <dbReference type="ARBA" id="ARBA00022729"/>
    </source>
</evidence>
<dbReference type="Gene3D" id="3.40.190.170">
    <property type="entry name" value="Bacterial extracellular solute-binding protein, family 7"/>
    <property type="match status" value="1"/>
</dbReference>
<dbReference type="Pfam" id="PF03480">
    <property type="entry name" value="DctP"/>
    <property type="match status" value="1"/>
</dbReference>
<comment type="similarity">
    <text evidence="1">Belongs to the bacterial solute-binding protein 7 family.</text>
</comment>
<keyword evidence="3 4" id="KW-0732">Signal</keyword>
<keyword evidence="2" id="KW-0813">Transport</keyword>
<dbReference type="RefSeq" id="WP_127768051.1">
    <property type="nucleotide sequence ID" value="NZ_SADE01000004.1"/>
</dbReference>
<evidence type="ECO:0000313" key="5">
    <source>
        <dbReference type="EMBL" id="RVU34021.1"/>
    </source>
</evidence>
<comment type="caution">
    <text evidence="5">The sequence shown here is derived from an EMBL/GenBank/DDBJ whole genome shotgun (WGS) entry which is preliminary data.</text>
</comment>
<dbReference type="GO" id="GO:0055085">
    <property type="term" value="P:transmembrane transport"/>
    <property type="evidence" value="ECO:0007669"/>
    <property type="project" value="InterPro"/>
</dbReference>
<feature type="chain" id="PRO_5019007591" evidence="4">
    <location>
        <begin position="24"/>
        <end position="333"/>
    </location>
</feature>
<sequence length="333" mass="36840">MQQKLKHVLAAAGLAMLAGGAFGAPGAQAETTLSLVYPFPDFLVYTKSCKEFAEKVNAAGVVKIDVKPFNSIGMFEQAGEIRKGTVDMTCLPAAFYARGLPENEAISTSNSSPAEVRANGGMAIIDELHQKYMNMKYLGWVDTGVKFHVYFKDAPKFGDDGLPDLSDVKMRDNPIYGAFFRALNAETHQMPVTDVYSAIQKGVVNASAWTSIGVKGLKWDEFLRHRLDPDFYQTDIGIIMNLDTWNSLSETEQKALQAAVIEHEESSRKARMAEVVQEKADLEAAGMQVHVVPNADKYLEIALDSAYDRMTERLKSDDRPLDAVEKLRGLYIK</sequence>
<dbReference type="OrthoDB" id="6139617at2"/>
<gene>
    <name evidence="5" type="ORF">EOI86_23145</name>
</gene>
<organism evidence="5 6">
    <name type="scientific">Hwanghaeella grinnelliae</name>
    <dbReference type="NCBI Taxonomy" id="2500179"/>
    <lineage>
        <taxon>Bacteria</taxon>
        <taxon>Pseudomonadati</taxon>
        <taxon>Pseudomonadota</taxon>
        <taxon>Alphaproteobacteria</taxon>
        <taxon>Rhodospirillales</taxon>
        <taxon>Rhodospirillaceae</taxon>
        <taxon>Hwanghaeella</taxon>
    </lineage>
</organism>
<dbReference type="PANTHER" id="PTHR33376:SF7">
    <property type="entry name" value="C4-DICARBOXYLATE-BINDING PROTEIN DCTB"/>
    <property type="match status" value="1"/>
</dbReference>
<protein>
    <submittedName>
        <fullName evidence="5">C4-dicarboxylate ABC transporter substrate-binding protein</fullName>
    </submittedName>
</protein>
<dbReference type="Proteomes" id="UP000287447">
    <property type="component" value="Unassembled WGS sequence"/>
</dbReference>
<dbReference type="AlphaFoldDB" id="A0A437QHJ3"/>
<feature type="signal peptide" evidence="4">
    <location>
        <begin position="1"/>
        <end position="23"/>
    </location>
</feature>